<evidence type="ECO:0000313" key="2">
    <source>
        <dbReference type="Proteomes" id="UP001472677"/>
    </source>
</evidence>
<comment type="caution">
    <text evidence="1">The sequence shown here is derived from an EMBL/GenBank/DDBJ whole genome shotgun (WGS) entry which is preliminary data.</text>
</comment>
<proteinExistence type="predicted"/>
<name>A0ABR2CJ54_9ROSI</name>
<accession>A0ABR2CJ54</accession>
<reference evidence="1 2" key="1">
    <citation type="journal article" date="2024" name="G3 (Bethesda)">
        <title>Genome assembly of Hibiscus sabdariffa L. provides insights into metabolisms of medicinal natural products.</title>
        <authorList>
            <person name="Kim T."/>
        </authorList>
    </citation>
    <scope>NUCLEOTIDE SEQUENCE [LARGE SCALE GENOMIC DNA]</scope>
    <source>
        <strain evidence="1">TK-2024</strain>
        <tissue evidence="1">Old leaves</tissue>
    </source>
</reference>
<gene>
    <name evidence="1" type="ORF">V6N12_030052</name>
</gene>
<evidence type="ECO:0000313" key="1">
    <source>
        <dbReference type="EMBL" id="KAK8519685.1"/>
    </source>
</evidence>
<sequence>MHDWEVLIKHVGRTASGVADSLVVVLRGHELNKIYHVSELHELHNLLIDDLHRATSIAFLSPLSSTSRDLLIPTSLRLLHGDEPNYAQGQKQNQGGAADAPLLNSFASKVTLQEDSDIALAPLDILDAFDLDIFRIVGDLQYYFWMEASLGRNRDNPDAKAPVYEGTEIIQMPKLQLRKEPR</sequence>
<protein>
    <submittedName>
        <fullName evidence="1">Uncharacterized protein</fullName>
    </submittedName>
</protein>
<organism evidence="1 2">
    <name type="scientific">Hibiscus sabdariffa</name>
    <name type="common">roselle</name>
    <dbReference type="NCBI Taxonomy" id="183260"/>
    <lineage>
        <taxon>Eukaryota</taxon>
        <taxon>Viridiplantae</taxon>
        <taxon>Streptophyta</taxon>
        <taxon>Embryophyta</taxon>
        <taxon>Tracheophyta</taxon>
        <taxon>Spermatophyta</taxon>
        <taxon>Magnoliopsida</taxon>
        <taxon>eudicotyledons</taxon>
        <taxon>Gunneridae</taxon>
        <taxon>Pentapetalae</taxon>
        <taxon>rosids</taxon>
        <taxon>malvids</taxon>
        <taxon>Malvales</taxon>
        <taxon>Malvaceae</taxon>
        <taxon>Malvoideae</taxon>
        <taxon>Hibiscus</taxon>
    </lineage>
</organism>
<keyword evidence="2" id="KW-1185">Reference proteome</keyword>
<dbReference type="Proteomes" id="UP001472677">
    <property type="component" value="Unassembled WGS sequence"/>
</dbReference>
<dbReference type="EMBL" id="JBBPBM010000050">
    <property type="protein sequence ID" value="KAK8519685.1"/>
    <property type="molecule type" value="Genomic_DNA"/>
</dbReference>